<dbReference type="EMBL" id="JBHRVV010000001">
    <property type="protein sequence ID" value="MFC3459404.1"/>
    <property type="molecule type" value="Genomic_DNA"/>
</dbReference>
<dbReference type="Pfam" id="PF09361">
    <property type="entry name" value="Phasin_2"/>
    <property type="match status" value="1"/>
</dbReference>
<dbReference type="Proteomes" id="UP001595665">
    <property type="component" value="Unassembled WGS sequence"/>
</dbReference>
<dbReference type="InterPro" id="IPR018968">
    <property type="entry name" value="Phasin"/>
</dbReference>
<evidence type="ECO:0000313" key="3">
    <source>
        <dbReference type="EMBL" id="MFC3459404.1"/>
    </source>
</evidence>
<sequence length="269" mass="27611">MISLPEQFHAARQTQIDKQFQLLRVLGDQALDSTGRILALNLDASRAAVEHSSSAMRQLLAMRDPRDLLNIGAQGQRQLRTMFDYGRELFSIATGLRGIGLQTYAVAPSALAAPAAVEAAPLKEAEIVADATAAVAASAAEALSETASTTALATTSDTVPAAAAAAPPPKPAHVSVSAAELVPDSSPVVTSDVAPPVEPTPIARAASEALEVPLAPPHPVAASVPVEVAVEIEIPKIAPVDATPPVAAPAHGAPKVTEIRSGRGRKKQN</sequence>
<evidence type="ECO:0000259" key="2">
    <source>
        <dbReference type="Pfam" id="PF09361"/>
    </source>
</evidence>
<name>A0ABV7PN61_9BURK</name>
<accession>A0ABV7PN61</accession>
<keyword evidence="4" id="KW-1185">Reference proteome</keyword>
<proteinExistence type="predicted"/>
<protein>
    <submittedName>
        <fullName evidence="3">Phasin family protein</fullName>
    </submittedName>
</protein>
<evidence type="ECO:0000313" key="4">
    <source>
        <dbReference type="Proteomes" id="UP001595665"/>
    </source>
</evidence>
<dbReference type="RefSeq" id="WP_379735959.1">
    <property type="nucleotide sequence ID" value="NZ_JBHRVV010000001.1"/>
</dbReference>
<reference evidence="4" key="1">
    <citation type="journal article" date="2019" name="Int. J. Syst. Evol. Microbiol.">
        <title>The Global Catalogue of Microorganisms (GCM) 10K type strain sequencing project: providing services to taxonomists for standard genome sequencing and annotation.</title>
        <authorList>
            <consortium name="The Broad Institute Genomics Platform"/>
            <consortium name="The Broad Institute Genome Sequencing Center for Infectious Disease"/>
            <person name="Wu L."/>
            <person name="Ma J."/>
        </authorList>
    </citation>
    <scope>NUCLEOTIDE SEQUENCE [LARGE SCALE GENOMIC DNA]</scope>
    <source>
        <strain evidence="4">CCM 7480</strain>
    </source>
</reference>
<organism evidence="3 4">
    <name type="scientific">Massilia haematophila</name>
    <dbReference type="NCBI Taxonomy" id="457923"/>
    <lineage>
        <taxon>Bacteria</taxon>
        <taxon>Pseudomonadati</taxon>
        <taxon>Pseudomonadota</taxon>
        <taxon>Betaproteobacteria</taxon>
        <taxon>Burkholderiales</taxon>
        <taxon>Oxalobacteraceae</taxon>
        <taxon>Telluria group</taxon>
        <taxon>Massilia</taxon>
    </lineage>
</organism>
<evidence type="ECO:0000256" key="1">
    <source>
        <dbReference type="SAM" id="MobiDB-lite"/>
    </source>
</evidence>
<gene>
    <name evidence="3" type="ORF">ACFOPH_14300</name>
</gene>
<feature type="domain" description="Phasin" evidence="2">
    <location>
        <begin position="7"/>
        <end position="97"/>
    </location>
</feature>
<comment type="caution">
    <text evidence="3">The sequence shown here is derived from an EMBL/GenBank/DDBJ whole genome shotgun (WGS) entry which is preliminary data.</text>
</comment>
<feature type="region of interest" description="Disordered" evidence="1">
    <location>
        <begin position="242"/>
        <end position="269"/>
    </location>
</feature>